<protein>
    <submittedName>
        <fullName evidence="6">AcrR family transcriptional regulator</fullName>
    </submittedName>
</protein>
<dbReference type="InterPro" id="IPR009057">
    <property type="entry name" value="Homeodomain-like_sf"/>
</dbReference>
<dbReference type="PROSITE" id="PS50977">
    <property type="entry name" value="HTH_TETR_2"/>
    <property type="match status" value="1"/>
</dbReference>
<evidence type="ECO:0000259" key="5">
    <source>
        <dbReference type="PROSITE" id="PS50977"/>
    </source>
</evidence>
<dbReference type="EMBL" id="JACHDO010000001">
    <property type="protein sequence ID" value="MBB5492101.1"/>
    <property type="molecule type" value="Genomic_DNA"/>
</dbReference>
<name>A0A840WGG5_9ACTN</name>
<reference evidence="6 7" key="1">
    <citation type="submission" date="2020-08" db="EMBL/GenBank/DDBJ databases">
        <title>Sequencing the genomes of 1000 actinobacteria strains.</title>
        <authorList>
            <person name="Klenk H.-P."/>
        </authorList>
    </citation>
    <scope>NUCLEOTIDE SEQUENCE [LARGE SCALE GENOMIC DNA]</scope>
    <source>
        <strain evidence="6 7">DSM 44598</strain>
    </source>
</reference>
<dbReference type="GO" id="GO:0003700">
    <property type="term" value="F:DNA-binding transcription factor activity"/>
    <property type="evidence" value="ECO:0007669"/>
    <property type="project" value="TreeGrafter"/>
</dbReference>
<comment type="caution">
    <text evidence="6">The sequence shown here is derived from an EMBL/GenBank/DDBJ whole genome shotgun (WGS) entry which is preliminary data.</text>
</comment>
<dbReference type="Gene3D" id="1.10.357.10">
    <property type="entry name" value="Tetracycline Repressor, domain 2"/>
    <property type="match status" value="1"/>
</dbReference>
<organism evidence="6 7">
    <name type="scientific">Nocardiopsis metallicus</name>
    <dbReference type="NCBI Taxonomy" id="179819"/>
    <lineage>
        <taxon>Bacteria</taxon>
        <taxon>Bacillati</taxon>
        <taxon>Actinomycetota</taxon>
        <taxon>Actinomycetes</taxon>
        <taxon>Streptosporangiales</taxon>
        <taxon>Nocardiopsidaceae</taxon>
        <taxon>Nocardiopsis</taxon>
    </lineage>
</organism>
<evidence type="ECO:0000256" key="4">
    <source>
        <dbReference type="PROSITE-ProRule" id="PRU00335"/>
    </source>
</evidence>
<keyword evidence="1" id="KW-0805">Transcription regulation</keyword>
<keyword evidence="3" id="KW-0804">Transcription</keyword>
<evidence type="ECO:0000313" key="7">
    <source>
        <dbReference type="Proteomes" id="UP000579647"/>
    </source>
</evidence>
<dbReference type="PANTHER" id="PTHR30055">
    <property type="entry name" value="HTH-TYPE TRANSCRIPTIONAL REGULATOR RUTR"/>
    <property type="match status" value="1"/>
</dbReference>
<evidence type="ECO:0000256" key="2">
    <source>
        <dbReference type="ARBA" id="ARBA00023125"/>
    </source>
</evidence>
<dbReference type="InterPro" id="IPR001647">
    <property type="entry name" value="HTH_TetR"/>
</dbReference>
<gene>
    <name evidence="6" type="ORF">HNR07_003238</name>
</gene>
<dbReference type="RefSeq" id="WP_312893820.1">
    <property type="nucleotide sequence ID" value="NZ_BAAAKM010000015.1"/>
</dbReference>
<dbReference type="AlphaFoldDB" id="A0A840WGG5"/>
<keyword evidence="2 4" id="KW-0238">DNA-binding</keyword>
<dbReference type="PRINTS" id="PR00455">
    <property type="entry name" value="HTHTETR"/>
</dbReference>
<keyword evidence="7" id="KW-1185">Reference proteome</keyword>
<dbReference type="Pfam" id="PF00440">
    <property type="entry name" value="TetR_N"/>
    <property type="match status" value="1"/>
</dbReference>
<feature type="domain" description="HTH tetR-type" evidence="5">
    <location>
        <begin position="5"/>
        <end position="65"/>
    </location>
</feature>
<proteinExistence type="predicted"/>
<dbReference type="PANTHER" id="PTHR30055:SF234">
    <property type="entry name" value="HTH-TYPE TRANSCRIPTIONAL REGULATOR BETI"/>
    <property type="match status" value="1"/>
</dbReference>
<sequence length="212" mass="22613">MARPSVSTEVILDAAAEAFAAHGTRRTTMAEVALRAGVAKGVLYLRFDSKESLARAVVDREMALALATTRAEVTADPRGGLLSRLFVHSLTALHTRPFLIALYKGEVGPGGHPSDRGTQYRERLPISTDFVRRMRDAGMVRADLEPGPLAANLAVWNVGLALTAPHEDPGALILGMGELVARAADADVTDTTPGKECFARLADDLEALWSSP</sequence>
<dbReference type="Proteomes" id="UP000579647">
    <property type="component" value="Unassembled WGS sequence"/>
</dbReference>
<dbReference type="SUPFAM" id="SSF46689">
    <property type="entry name" value="Homeodomain-like"/>
    <property type="match status" value="1"/>
</dbReference>
<evidence type="ECO:0000313" key="6">
    <source>
        <dbReference type="EMBL" id="MBB5492101.1"/>
    </source>
</evidence>
<evidence type="ECO:0000256" key="3">
    <source>
        <dbReference type="ARBA" id="ARBA00023163"/>
    </source>
</evidence>
<accession>A0A840WGG5</accession>
<feature type="DNA-binding region" description="H-T-H motif" evidence="4">
    <location>
        <begin position="28"/>
        <end position="47"/>
    </location>
</feature>
<dbReference type="GO" id="GO:0000976">
    <property type="term" value="F:transcription cis-regulatory region binding"/>
    <property type="evidence" value="ECO:0007669"/>
    <property type="project" value="TreeGrafter"/>
</dbReference>
<dbReference type="InterPro" id="IPR050109">
    <property type="entry name" value="HTH-type_TetR-like_transc_reg"/>
</dbReference>
<evidence type="ECO:0000256" key="1">
    <source>
        <dbReference type="ARBA" id="ARBA00023015"/>
    </source>
</evidence>